<organism evidence="2 4">
    <name type="scientific">Cercospora beticola</name>
    <name type="common">Sugarbeet leaf spot fungus</name>
    <dbReference type="NCBI Taxonomy" id="122368"/>
    <lineage>
        <taxon>Eukaryota</taxon>
        <taxon>Fungi</taxon>
        <taxon>Dikarya</taxon>
        <taxon>Ascomycota</taxon>
        <taxon>Pezizomycotina</taxon>
        <taxon>Dothideomycetes</taxon>
        <taxon>Dothideomycetidae</taxon>
        <taxon>Mycosphaerellales</taxon>
        <taxon>Mycosphaerellaceae</taxon>
        <taxon>Cercospora</taxon>
    </lineage>
</organism>
<feature type="compositionally biased region" description="Low complexity" evidence="1">
    <location>
        <begin position="140"/>
        <end position="149"/>
    </location>
</feature>
<dbReference type="AlphaFoldDB" id="A0A2G5I1P5"/>
<dbReference type="Proteomes" id="UP001302367">
    <property type="component" value="Chromosome 3"/>
</dbReference>
<evidence type="ECO:0000313" key="4">
    <source>
        <dbReference type="Proteomes" id="UP000230605"/>
    </source>
</evidence>
<evidence type="ECO:0000313" key="5">
    <source>
        <dbReference type="Proteomes" id="UP001302367"/>
    </source>
</evidence>
<dbReference type="EMBL" id="CP134186">
    <property type="protein sequence ID" value="WPB00661.1"/>
    <property type="molecule type" value="Genomic_DNA"/>
</dbReference>
<reference evidence="3 5" key="2">
    <citation type="submission" date="2023-09" db="EMBL/GenBank/DDBJ databases">
        <title>Complete-Gapless Cercospora beticola genome.</title>
        <authorList>
            <person name="Wyatt N.A."/>
            <person name="Spanner R.E."/>
            <person name="Bolton M.D."/>
        </authorList>
    </citation>
    <scope>NUCLEOTIDE SEQUENCE [LARGE SCALE GENOMIC DNA]</scope>
    <source>
        <strain evidence="3">Cb09-40</strain>
    </source>
</reference>
<feature type="region of interest" description="Disordered" evidence="1">
    <location>
        <begin position="85"/>
        <end position="176"/>
    </location>
</feature>
<sequence>MATQDKAMDLHSIEVDLVCFDKLRAILRSRQQGSSQYSVREVLETLEACKLEYEKAFIEYGDRLSKTDQQLLLAELDSLKESIRVESEPEVASADSGAPALEQERTISSSHEASCIDVPDHDRNADNESKADERPEHPVVETVGVVDVGVGEEGKDSNSLTALDGIQAEGVGPALR</sequence>
<dbReference type="EMBL" id="LKMD01000101">
    <property type="protein sequence ID" value="PIA98716.1"/>
    <property type="molecule type" value="Genomic_DNA"/>
</dbReference>
<dbReference type="Proteomes" id="UP000230605">
    <property type="component" value="Chromosome 3"/>
</dbReference>
<evidence type="ECO:0000256" key="1">
    <source>
        <dbReference type="SAM" id="MobiDB-lite"/>
    </source>
</evidence>
<gene>
    <name evidence="2" type="ORF">CB0940_03487</name>
    <name evidence="3" type="ORF">RHO25_005281</name>
</gene>
<accession>A0A2G5I1P5</accession>
<protein>
    <submittedName>
        <fullName evidence="2">Uncharacterized protein</fullName>
    </submittedName>
</protein>
<evidence type="ECO:0000313" key="3">
    <source>
        <dbReference type="EMBL" id="WPB00661.1"/>
    </source>
</evidence>
<reference evidence="2 4" key="1">
    <citation type="submission" date="2015-10" db="EMBL/GenBank/DDBJ databases">
        <title>The cercosporin biosynthetic gene cluster was horizontally transferred to several fungal lineages and shown to be expanded in Cercospora beticola based on microsynteny with recipient genomes.</title>
        <authorList>
            <person name="De Jonge R."/>
            <person name="Ebert M.K."/>
            <person name="Suttle J.C."/>
            <person name="Jurick Ii W.M."/>
            <person name="Secor G.A."/>
            <person name="Thomma B.P."/>
            <person name="Van De Peer Y."/>
            <person name="Bolton M.D."/>
        </authorList>
    </citation>
    <scope>NUCLEOTIDE SEQUENCE [LARGE SCALE GENOMIC DNA]</scope>
    <source>
        <strain evidence="2 4">09-40</strain>
    </source>
</reference>
<evidence type="ECO:0000313" key="2">
    <source>
        <dbReference type="EMBL" id="PIA98716.1"/>
    </source>
</evidence>
<name>A0A2G5I1P5_CERBT</name>
<feature type="compositionally biased region" description="Basic and acidic residues" evidence="1">
    <location>
        <begin position="118"/>
        <end position="139"/>
    </location>
</feature>
<keyword evidence="5" id="KW-1185">Reference proteome</keyword>
<dbReference type="OrthoDB" id="3647605at2759"/>
<proteinExistence type="predicted"/>